<dbReference type="InterPro" id="IPR050950">
    <property type="entry name" value="HTH-type_LysR_regulators"/>
</dbReference>
<evidence type="ECO:0000256" key="3">
    <source>
        <dbReference type="ARBA" id="ARBA00023125"/>
    </source>
</evidence>
<dbReference type="Pfam" id="PF03466">
    <property type="entry name" value="LysR_substrate"/>
    <property type="match status" value="1"/>
</dbReference>
<reference evidence="6 7" key="1">
    <citation type="submission" date="2020-04" db="EMBL/GenBank/DDBJ databases">
        <authorList>
            <person name="De Canck E."/>
        </authorList>
    </citation>
    <scope>NUCLEOTIDE SEQUENCE [LARGE SCALE GENOMIC DNA]</scope>
    <source>
        <strain evidence="6 7">LMG 9964</strain>
    </source>
</reference>
<dbReference type="InterPro" id="IPR005119">
    <property type="entry name" value="LysR_subst-bd"/>
</dbReference>
<dbReference type="Gene3D" id="3.40.190.290">
    <property type="match status" value="1"/>
</dbReference>
<dbReference type="Proteomes" id="UP000494102">
    <property type="component" value="Unassembled WGS sequence"/>
</dbReference>
<dbReference type="FunFam" id="1.10.10.10:FF:000001">
    <property type="entry name" value="LysR family transcriptional regulator"/>
    <property type="match status" value="1"/>
</dbReference>
<dbReference type="GeneID" id="27797417"/>
<dbReference type="RefSeq" id="WP_015003019.1">
    <property type="nucleotide sequence ID" value="NZ_CADILN010000002.1"/>
</dbReference>
<protein>
    <submittedName>
        <fullName evidence="6">HTH-type transcriptional regulator CynR</fullName>
    </submittedName>
</protein>
<evidence type="ECO:0000256" key="2">
    <source>
        <dbReference type="ARBA" id="ARBA00023015"/>
    </source>
</evidence>
<evidence type="ECO:0000256" key="1">
    <source>
        <dbReference type="ARBA" id="ARBA00009437"/>
    </source>
</evidence>
<sequence length="304" mass="34076">MINNVGLKYFIGVARSGSIRRAAEQLHVAASAISRQIQMLEEELNAELFERHRGQKSLRLTAAGELLLNYTRLIENELDQVRADIRAIDTLQKGTVRLGASESFSREFLPSFLHRFHSQYPGITFNVIVGGGGKLVELLAKDEIDVALAYRAPDAFDVQVIAETHVTPCLLVSTTHPFANRRSVDIEECGEIEIALPDESLTIRESYVRMFSKARIRPRTILVTNSFELMRAAAVSGLCNAIVNKYFGNYKVPRGLRYVPLHGEGVERWPLRLCVHTGRSLPVSVKLFIEQLQAEMDAVDESLQ</sequence>
<proteinExistence type="inferred from homology"/>
<keyword evidence="3" id="KW-0238">DNA-binding</keyword>
<dbReference type="PANTHER" id="PTHR30419:SF8">
    <property type="entry name" value="NITROGEN ASSIMILATION TRANSCRIPTIONAL ACTIVATOR-RELATED"/>
    <property type="match status" value="1"/>
</dbReference>
<dbReference type="PROSITE" id="PS50931">
    <property type="entry name" value="HTH_LYSR"/>
    <property type="match status" value="1"/>
</dbReference>
<dbReference type="Pfam" id="PF00126">
    <property type="entry name" value="HTH_1"/>
    <property type="match status" value="1"/>
</dbReference>
<dbReference type="CDD" id="cd05466">
    <property type="entry name" value="PBP2_LTTR_substrate"/>
    <property type="match status" value="1"/>
</dbReference>
<dbReference type="PANTHER" id="PTHR30419">
    <property type="entry name" value="HTH-TYPE TRANSCRIPTIONAL REGULATOR YBHD"/>
    <property type="match status" value="1"/>
</dbReference>
<dbReference type="InterPro" id="IPR000847">
    <property type="entry name" value="LysR_HTH_N"/>
</dbReference>
<dbReference type="EMBL" id="CADILN010000002">
    <property type="protein sequence ID" value="CAB4048788.1"/>
    <property type="molecule type" value="Genomic_DNA"/>
</dbReference>
<evidence type="ECO:0000259" key="5">
    <source>
        <dbReference type="PROSITE" id="PS50931"/>
    </source>
</evidence>
<feature type="domain" description="HTH lysR-type" evidence="5">
    <location>
        <begin position="1"/>
        <end position="61"/>
    </location>
</feature>
<comment type="similarity">
    <text evidence="1">Belongs to the LysR transcriptional regulatory family.</text>
</comment>
<organism evidence="6 7">
    <name type="scientific">Paraburkholderia phenoliruptrix</name>
    <dbReference type="NCBI Taxonomy" id="252970"/>
    <lineage>
        <taxon>Bacteria</taxon>
        <taxon>Pseudomonadati</taxon>
        <taxon>Pseudomonadota</taxon>
        <taxon>Betaproteobacteria</taxon>
        <taxon>Burkholderiales</taxon>
        <taxon>Burkholderiaceae</taxon>
        <taxon>Paraburkholderia</taxon>
    </lineage>
</organism>
<gene>
    <name evidence="6" type="primary">cynR_5</name>
    <name evidence="6" type="ORF">LMG9964_02429</name>
</gene>
<keyword evidence="2" id="KW-0805">Transcription regulation</keyword>
<dbReference type="InterPro" id="IPR036390">
    <property type="entry name" value="WH_DNA-bd_sf"/>
</dbReference>
<keyword evidence="4" id="KW-0804">Transcription</keyword>
<dbReference type="GO" id="GO:0003677">
    <property type="term" value="F:DNA binding"/>
    <property type="evidence" value="ECO:0007669"/>
    <property type="project" value="UniProtKB-KW"/>
</dbReference>
<dbReference type="PRINTS" id="PR00039">
    <property type="entry name" value="HTHLYSR"/>
</dbReference>
<evidence type="ECO:0000313" key="6">
    <source>
        <dbReference type="EMBL" id="CAB4048788.1"/>
    </source>
</evidence>
<accession>A0A6J5K553</accession>
<evidence type="ECO:0000313" key="7">
    <source>
        <dbReference type="Proteomes" id="UP000494102"/>
    </source>
</evidence>
<dbReference type="GO" id="GO:0003700">
    <property type="term" value="F:DNA-binding transcription factor activity"/>
    <property type="evidence" value="ECO:0007669"/>
    <property type="project" value="InterPro"/>
</dbReference>
<dbReference type="GO" id="GO:0005829">
    <property type="term" value="C:cytosol"/>
    <property type="evidence" value="ECO:0007669"/>
    <property type="project" value="TreeGrafter"/>
</dbReference>
<dbReference type="Gene3D" id="1.10.10.10">
    <property type="entry name" value="Winged helix-like DNA-binding domain superfamily/Winged helix DNA-binding domain"/>
    <property type="match status" value="1"/>
</dbReference>
<dbReference type="SUPFAM" id="SSF53850">
    <property type="entry name" value="Periplasmic binding protein-like II"/>
    <property type="match status" value="1"/>
</dbReference>
<evidence type="ECO:0000256" key="4">
    <source>
        <dbReference type="ARBA" id="ARBA00023163"/>
    </source>
</evidence>
<name>A0A6J5K553_9BURK</name>
<dbReference type="SUPFAM" id="SSF46785">
    <property type="entry name" value="Winged helix' DNA-binding domain"/>
    <property type="match status" value="1"/>
</dbReference>
<dbReference type="AlphaFoldDB" id="A0A6J5K553"/>
<dbReference type="InterPro" id="IPR036388">
    <property type="entry name" value="WH-like_DNA-bd_sf"/>
</dbReference>